<dbReference type="PANTHER" id="PTHR47926:SF447">
    <property type="entry name" value="DYW DOMAIN-CONTAINING PROTEIN"/>
    <property type="match status" value="1"/>
</dbReference>
<dbReference type="PANTHER" id="PTHR47926">
    <property type="entry name" value="PENTATRICOPEPTIDE REPEAT-CONTAINING PROTEIN"/>
    <property type="match status" value="1"/>
</dbReference>
<dbReference type="SUPFAM" id="SSF48452">
    <property type="entry name" value="TPR-like"/>
    <property type="match status" value="1"/>
</dbReference>
<dbReference type="InterPro" id="IPR011990">
    <property type="entry name" value="TPR-like_helical_dom_sf"/>
</dbReference>
<dbReference type="InParanoid" id="A0A200PR89"/>
<dbReference type="InterPro" id="IPR002885">
    <property type="entry name" value="PPR_rpt"/>
</dbReference>
<organism evidence="5 6">
    <name type="scientific">Macleaya cordata</name>
    <name type="common">Five-seeded plume-poppy</name>
    <name type="synonym">Bocconia cordata</name>
    <dbReference type="NCBI Taxonomy" id="56857"/>
    <lineage>
        <taxon>Eukaryota</taxon>
        <taxon>Viridiplantae</taxon>
        <taxon>Streptophyta</taxon>
        <taxon>Embryophyta</taxon>
        <taxon>Tracheophyta</taxon>
        <taxon>Spermatophyta</taxon>
        <taxon>Magnoliopsida</taxon>
        <taxon>Ranunculales</taxon>
        <taxon>Papaveraceae</taxon>
        <taxon>Papaveroideae</taxon>
        <taxon>Macleaya</taxon>
    </lineage>
</organism>
<evidence type="ECO:0000256" key="1">
    <source>
        <dbReference type="ARBA" id="ARBA00006643"/>
    </source>
</evidence>
<sequence>MPDARLLFDEMPNRNSVSWNALITGYTHNRKFREAISMFRMMQLANMEPTEVTMVGVLSACAHLGALSQGTALTDMYAKCGVVDEAEKVFGLMRVKNVYTWNVLISGLAMNGQGEAALEIFSKMVMKNVKPDGVTFLAVLCACCHQGLVEEGRKFFQSMQKEYGLRPGIEHYGCMVDLLGRAGLLDEAQEVIKNMPRKPDPVIWRALLAACRIHGDSNLAEVAIGKLIELEPDNGENYVMLSNLLARNQRWTEVGEVREEMKRKKTKKVPGCSLIEIDNVVHEFVVSDGLELKWQEVYNMLVDMNKELKLAGYVVETELVSFDVEEEEKEQSLIYHSEKLALALGVLRTSSDSIIRIVKNLRVCKDCHSFFKFVSKVYKRDITVRDRNRFHHFRNGRLLVRLSGDGKCQRIIGKLVLGVGILITG</sequence>
<dbReference type="FunFam" id="1.25.40.10:FF:000690">
    <property type="entry name" value="Pentatricopeptide repeat-containing protein"/>
    <property type="match status" value="1"/>
</dbReference>
<keyword evidence="6" id="KW-1185">Reference proteome</keyword>
<keyword evidence="2" id="KW-0677">Repeat</keyword>
<dbReference type="OMA" id="ACCHQGL"/>
<dbReference type="Gene3D" id="1.25.40.10">
    <property type="entry name" value="Tetratricopeptide repeat domain"/>
    <property type="match status" value="2"/>
</dbReference>
<dbReference type="PROSITE" id="PS51375">
    <property type="entry name" value="PPR"/>
    <property type="match status" value="3"/>
</dbReference>
<protein>
    <submittedName>
        <fullName evidence="5">Pentatricopeptide repeat</fullName>
    </submittedName>
</protein>
<comment type="caution">
    <text evidence="5">The sequence shown here is derived from an EMBL/GenBank/DDBJ whole genome shotgun (WGS) entry which is preliminary data.</text>
</comment>
<reference evidence="5 6" key="1">
    <citation type="journal article" date="2017" name="Mol. Plant">
        <title>The Genome of Medicinal Plant Macleaya cordata Provides New Insights into Benzylisoquinoline Alkaloids Metabolism.</title>
        <authorList>
            <person name="Liu X."/>
            <person name="Liu Y."/>
            <person name="Huang P."/>
            <person name="Ma Y."/>
            <person name="Qing Z."/>
            <person name="Tang Q."/>
            <person name="Cao H."/>
            <person name="Cheng P."/>
            <person name="Zheng Y."/>
            <person name="Yuan Z."/>
            <person name="Zhou Y."/>
            <person name="Liu J."/>
            <person name="Tang Z."/>
            <person name="Zhuo Y."/>
            <person name="Zhang Y."/>
            <person name="Yu L."/>
            <person name="Huang J."/>
            <person name="Yang P."/>
            <person name="Peng Q."/>
            <person name="Zhang J."/>
            <person name="Jiang W."/>
            <person name="Zhang Z."/>
            <person name="Lin K."/>
            <person name="Ro D.K."/>
            <person name="Chen X."/>
            <person name="Xiong X."/>
            <person name="Shang Y."/>
            <person name="Huang S."/>
            <person name="Zeng J."/>
        </authorList>
    </citation>
    <scope>NUCLEOTIDE SEQUENCE [LARGE SCALE GENOMIC DNA]</scope>
    <source>
        <strain evidence="6">cv. BLH2017</strain>
        <tissue evidence="5">Root</tissue>
    </source>
</reference>
<feature type="repeat" description="PPR" evidence="3">
    <location>
        <begin position="15"/>
        <end position="49"/>
    </location>
</feature>
<feature type="repeat" description="PPR" evidence="3">
    <location>
        <begin position="97"/>
        <end position="131"/>
    </location>
</feature>
<evidence type="ECO:0000256" key="2">
    <source>
        <dbReference type="ARBA" id="ARBA00022737"/>
    </source>
</evidence>
<dbReference type="EMBL" id="MVGT01004287">
    <property type="protein sequence ID" value="OVA00734.1"/>
    <property type="molecule type" value="Genomic_DNA"/>
</dbReference>
<dbReference type="InterPro" id="IPR046960">
    <property type="entry name" value="PPR_At4g14850-like_plant"/>
</dbReference>
<dbReference type="GO" id="GO:0008270">
    <property type="term" value="F:zinc ion binding"/>
    <property type="evidence" value="ECO:0007669"/>
    <property type="project" value="InterPro"/>
</dbReference>
<feature type="domain" description="DYW" evidence="4">
    <location>
        <begin position="312"/>
        <end position="397"/>
    </location>
</feature>
<evidence type="ECO:0000256" key="3">
    <source>
        <dbReference type="PROSITE-ProRule" id="PRU00708"/>
    </source>
</evidence>
<dbReference type="Proteomes" id="UP000195402">
    <property type="component" value="Unassembled WGS sequence"/>
</dbReference>
<dbReference type="GO" id="GO:0009451">
    <property type="term" value="P:RNA modification"/>
    <property type="evidence" value="ECO:0007669"/>
    <property type="project" value="InterPro"/>
</dbReference>
<gene>
    <name evidence="5" type="ORF">BVC80_9083g18</name>
</gene>
<accession>A0A200PR89</accession>
<comment type="similarity">
    <text evidence="1">Belongs to the PPR family. PCMP-H subfamily.</text>
</comment>
<dbReference type="Pfam" id="PF14432">
    <property type="entry name" value="DYW_deaminase"/>
    <property type="match status" value="1"/>
</dbReference>
<dbReference type="AlphaFoldDB" id="A0A200PR89"/>
<dbReference type="Pfam" id="PF20431">
    <property type="entry name" value="E_motif"/>
    <property type="match status" value="1"/>
</dbReference>
<dbReference type="InterPro" id="IPR032867">
    <property type="entry name" value="DYW_dom"/>
</dbReference>
<dbReference type="NCBIfam" id="TIGR00756">
    <property type="entry name" value="PPR"/>
    <property type="match status" value="3"/>
</dbReference>
<dbReference type="InterPro" id="IPR046848">
    <property type="entry name" value="E_motif"/>
</dbReference>
<feature type="repeat" description="PPR" evidence="3">
    <location>
        <begin position="132"/>
        <end position="167"/>
    </location>
</feature>
<dbReference type="OrthoDB" id="185373at2759"/>
<dbReference type="Pfam" id="PF13041">
    <property type="entry name" value="PPR_2"/>
    <property type="match status" value="2"/>
</dbReference>
<evidence type="ECO:0000313" key="5">
    <source>
        <dbReference type="EMBL" id="OVA00734.1"/>
    </source>
</evidence>
<name>A0A200PR89_MACCD</name>
<evidence type="ECO:0000313" key="6">
    <source>
        <dbReference type="Proteomes" id="UP000195402"/>
    </source>
</evidence>
<dbReference type="GO" id="GO:0003729">
    <property type="term" value="F:mRNA binding"/>
    <property type="evidence" value="ECO:0007669"/>
    <property type="project" value="UniProtKB-ARBA"/>
</dbReference>
<proteinExistence type="inferred from homology"/>
<evidence type="ECO:0000259" key="4">
    <source>
        <dbReference type="Pfam" id="PF14432"/>
    </source>
</evidence>
<dbReference type="Pfam" id="PF01535">
    <property type="entry name" value="PPR"/>
    <property type="match status" value="1"/>
</dbReference>